<dbReference type="SUPFAM" id="SSF53822">
    <property type="entry name" value="Periplasmic binding protein-like I"/>
    <property type="match status" value="1"/>
</dbReference>
<dbReference type="PROSITE" id="PS50932">
    <property type="entry name" value="HTH_LACI_2"/>
    <property type="match status" value="1"/>
</dbReference>
<dbReference type="CDD" id="cd06278">
    <property type="entry name" value="PBP1_LacI-like"/>
    <property type="match status" value="1"/>
</dbReference>
<gene>
    <name evidence="6" type="ORF">ANTHELSMS3_04958</name>
</gene>
<evidence type="ECO:0000256" key="4">
    <source>
        <dbReference type="ARBA" id="ARBA00023163"/>
    </source>
</evidence>
<dbReference type="KEGG" id="aht:ANTHELSMS3_04958"/>
<dbReference type="PANTHER" id="PTHR30146">
    <property type="entry name" value="LACI-RELATED TRANSCRIPTIONAL REPRESSOR"/>
    <property type="match status" value="1"/>
</dbReference>
<keyword evidence="1" id="KW-0678">Repressor</keyword>
<accession>A0A222EAX9</accession>
<dbReference type="InterPro" id="IPR000843">
    <property type="entry name" value="HTH_LacI"/>
</dbReference>
<dbReference type="Gene3D" id="1.10.260.40">
    <property type="entry name" value="lambda repressor-like DNA-binding domains"/>
    <property type="match status" value="1"/>
</dbReference>
<organism evidence="6 7">
    <name type="scientific">Antarctobacter heliothermus</name>
    <dbReference type="NCBI Taxonomy" id="74033"/>
    <lineage>
        <taxon>Bacteria</taxon>
        <taxon>Pseudomonadati</taxon>
        <taxon>Pseudomonadota</taxon>
        <taxon>Alphaproteobacteria</taxon>
        <taxon>Rhodobacterales</taxon>
        <taxon>Roseobacteraceae</taxon>
        <taxon>Antarctobacter</taxon>
    </lineage>
</organism>
<evidence type="ECO:0000313" key="7">
    <source>
        <dbReference type="Proteomes" id="UP000203589"/>
    </source>
</evidence>
<name>A0A222EAX9_9RHOB</name>
<dbReference type="EMBL" id="CP022541">
    <property type="protein sequence ID" value="ASP23346.1"/>
    <property type="molecule type" value="Genomic_DNA"/>
</dbReference>
<keyword evidence="7" id="KW-1185">Reference proteome</keyword>
<dbReference type="Pfam" id="PF13377">
    <property type="entry name" value="Peripla_BP_3"/>
    <property type="match status" value="1"/>
</dbReference>
<feature type="domain" description="HTH lacI-type" evidence="5">
    <location>
        <begin position="1"/>
        <end position="29"/>
    </location>
</feature>
<keyword evidence="4" id="KW-0804">Transcription</keyword>
<evidence type="ECO:0000256" key="3">
    <source>
        <dbReference type="ARBA" id="ARBA00023125"/>
    </source>
</evidence>
<dbReference type="InterPro" id="IPR028082">
    <property type="entry name" value="Peripla_BP_I"/>
</dbReference>
<dbReference type="InterPro" id="IPR046335">
    <property type="entry name" value="LacI/GalR-like_sensor"/>
</dbReference>
<dbReference type="GO" id="GO:0000976">
    <property type="term" value="F:transcription cis-regulatory region binding"/>
    <property type="evidence" value="ECO:0007669"/>
    <property type="project" value="TreeGrafter"/>
</dbReference>
<sequence>MSDDTRQKVIDSARQLGYRVNFLARSLQSRSSGLVGIVASRLDTPYRATQVRAAAREFLANGFTPILVTAEGGEDQSGLVERLLNYSVSGMMITSGTPSNSIIDECAQLNVPVVLINRNVALEGADHVLIDVDAAGQLAFDMLVERGGQRFAVLQPRDRTYSVLGRASAFSDRCRAAGYCVDVLEVDSQDYDAGLAAADGFVQQSMADSVFCTTDLLALGFLDGLRVRHGVSVPYQVQVLGFDDIPQAAWLSNSLSTIWQASEDAATEAVNLILERITDPTRPHETFHIPLRPVHRGTTRKARP</sequence>
<keyword evidence="2" id="KW-0805">Transcription regulation</keyword>
<keyword evidence="3" id="KW-0238">DNA-binding</keyword>
<geneLocation type="plasmid" evidence="7">
    <name>psms3-1</name>
</geneLocation>
<reference evidence="6 7" key="1">
    <citation type="submission" date="2017-07" db="EMBL/GenBank/DDBJ databases">
        <title>Genome Sequence of Antarctobacter heliothermus Strain SMS3 Isolated from a culture of the Diatom Skeletonema marinoi.</title>
        <authorList>
            <person name="Topel M."/>
            <person name="Pinder M.I.M."/>
            <person name="Johansson O.N."/>
            <person name="Kourtchenko O."/>
            <person name="Godhe A."/>
            <person name="Clarke A.K."/>
        </authorList>
    </citation>
    <scope>NUCLEOTIDE SEQUENCE [LARGE SCALE GENOMIC DNA]</scope>
    <source>
        <strain evidence="6 7">SMS3</strain>
        <plasmid evidence="7">Plasmid psms3-1</plasmid>
    </source>
</reference>
<evidence type="ECO:0000313" key="6">
    <source>
        <dbReference type="EMBL" id="ASP23346.1"/>
    </source>
</evidence>
<dbReference type="SMART" id="SM00354">
    <property type="entry name" value="HTH_LACI"/>
    <property type="match status" value="1"/>
</dbReference>
<protein>
    <submittedName>
        <fullName evidence="6">Catabolite control protein A</fullName>
    </submittedName>
</protein>
<evidence type="ECO:0000256" key="2">
    <source>
        <dbReference type="ARBA" id="ARBA00023015"/>
    </source>
</evidence>
<dbReference type="GO" id="GO:0003700">
    <property type="term" value="F:DNA-binding transcription factor activity"/>
    <property type="evidence" value="ECO:0007669"/>
    <property type="project" value="TreeGrafter"/>
</dbReference>
<dbReference type="Gene3D" id="3.40.50.2300">
    <property type="match status" value="2"/>
</dbReference>
<keyword evidence="6" id="KW-0614">Plasmid</keyword>
<proteinExistence type="predicted"/>
<evidence type="ECO:0000259" key="5">
    <source>
        <dbReference type="PROSITE" id="PS50932"/>
    </source>
</evidence>
<dbReference type="Proteomes" id="UP000203589">
    <property type="component" value="Plasmid pSMS3-1"/>
</dbReference>
<dbReference type="InterPro" id="IPR010982">
    <property type="entry name" value="Lambda_DNA-bd_dom_sf"/>
</dbReference>
<dbReference type="AlphaFoldDB" id="A0A222EAX9"/>
<dbReference type="PANTHER" id="PTHR30146:SF95">
    <property type="entry name" value="RIBOSE OPERON REPRESSOR"/>
    <property type="match status" value="1"/>
</dbReference>
<evidence type="ECO:0000256" key="1">
    <source>
        <dbReference type="ARBA" id="ARBA00022491"/>
    </source>
</evidence>